<comment type="caution">
    <text evidence="2">The sequence shown here is derived from an EMBL/GenBank/DDBJ whole genome shotgun (WGS) entry which is preliminary data.</text>
</comment>
<dbReference type="EMBL" id="QBIY01012722">
    <property type="protein sequence ID" value="RXN18187.1"/>
    <property type="molecule type" value="Genomic_DNA"/>
</dbReference>
<dbReference type="Proteomes" id="UP000290572">
    <property type="component" value="Unassembled WGS sequence"/>
</dbReference>
<feature type="region of interest" description="Disordered" evidence="1">
    <location>
        <begin position="90"/>
        <end position="131"/>
    </location>
</feature>
<dbReference type="AlphaFoldDB" id="A0A498MMF0"/>
<reference evidence="2 3" key="1">
    <citation type="submission" date="2018-03" db="EMBL/GenBank/DDBJ databases">
        <title>Draft genome sequence of Rohu Carp (Labeo rohita).</title>
        <authorList>
            <person name="Das P."/>
            <person name="Kushwaha B."/>
            <person name="Joshi C.G."/>
            <person name="Kumar D."/>
            <person name="Nagpure N.S."/>
            <person name="Sahoo L."/>
            <person name="Das S.P."/>
            <person name="Bit A."/>
            <person name="Patnaik S."/>
            <person name="Meher P.K."/>
            <person name="Jayasankar P."/>
            <person name="Koringa P.G."/>
            <person name="Patel N.V."/>
            <person name="Hinsu A.T."/>
            <person name="Kumar R."/>
            <person name="Pandey M."/>
            <person name="Agarwal S."/>
            <person name="Srivastava S."/>
            <person name="Singh M."/>
            <person name="Iquebal M.A."/>
            <person name="Jaiswal S."/>
            <person name="Angadi U.B."/>
            <person name="Kumar N."/>
            <person name="Raza M."/>
            <person name="Shah T.M."/>
            <person name="Rai A."/>
            <person name="Jena J.K."/>
        </authorList>
    </citation>
    <scope>NUCLEOTIDE SEQUENCE [LARGE SCALE GENOMIC DNA]</scope>
    <source>
        <strain evidence="2">DASCIFA01</strain>
        <tissue evidence="2">Testis</tissue>
    </source>
</reference>
<evidence type="ECO:0000256" key="1">
    <source>
        <dbReference type="SAM" id="MobiDB-lite"/>
    </source>
</evidence>
<evidence type="ECO:0000313" key="3">
    <source>
        <dbReference type="Proteomes" id="UP000290572"/>
    </source>
</evidence>
<evidence type="ECO:0000313" key="2">
    <source>
        <dbReference type="EMBL" id="RXN18187.1"/>
    </source>
</evidence>
<protein>
    <submittedName>
        <fullName evidence="2">Uncharacterized protein</fullName>
    </submittedName>
</protein>
<name>A0A498MMF0_LABRO</name>
<proteinExistence type="predicted"/>
<gene>
    <name evidence="2" type="ORF">ROHU_026331</name>
</gene>
<organism evidence="2 3">
    <name type="scientific">Labeo rohita</name>
    <name type="common">Indian major carp</name>
    <name type="synonym">Cyprinus rohita</name>
    <dbReference type="NCBI Taxonomy" id="84645"/>
    <lineage>
        <taxon>Eukaryota</taxon>
        <taxon>Metazoa</taxon>
        <taxon>Chordata</taxon>
        <taxon>Craniata</taxon>
        <taxon>Vertebrata</taxon>
        <taxon>Euteleostomi</taxon>
        <taxon>Actinopterygii</taxon>
        <taxon>Neopterygii</taxon>
        <taxon>Teleostei</taxon>
        <taxon>Ostariophysi</taxon>
        <taxon>Cypriniformes</taxon>
        <taxon>Cyprinidae</taxon>
        <taxon>Labeoninae</taxon>
        <taxon>Labeonini</taxon>
        <taxon>Labeo</taxon>
    </lineage>
</organism>
<sequence length="149" mass="16135">MSLSARTNLATLPLRYQGIGTASRVINRRTLLTCVSTTAFNADILSTRSGARLQFEAHISAHRAERAAWWQGEEAERKRISRERGLAALGCCSGSSHTPVMPRTQPRPRAKGTPEAGSPSVTASSGRAKETGKRLSILKPLYAAQQDMC</sequence>
<keyword evidence="3" id="KW-1185">Reference proteome</keyword>
<accession>A0A498MMF0</accession>